<reference evidence="1 2" key="1">
    <citation type="submission" date="2020-08" db="EMBL/GenBank/DDBJ databases">
        <title>Genome sequence of Sphingomonas sediminicola KACC 15039T.</title>
        <authorList>
            <person name="Hyun D.-W."/>
            <person name="Bae J.-W."/>
        </authorList>
    </citation>
    <scope>NUCLEOTIDE SEQUENCE [LARGE SCALE GENOMIC DNA]</scope>
    <source>
        <strain evidence="1 2">KACC 15039</strain>
    </source>
</reference>
<dbReference type="EMBL" id="CP060782">
    <property type="protein sequence ID" value="QNP45667.1"/>
    <property type="molecule type" value="Genomic_DNA"/>
</dbReference>
<name>A0ABX6T730_9SPHN</name>
<organism evidence="1 2">
    <name type="scientific">Sphingomonas sediminicola</name>
    <dbReference type="NCBI Taxonomy" id="386874"/>
    <lineage>
        <taxon>Bacteria</taxon>
        <taxon>Pseudomonadati</taxon>
        <taxon>Pseudomonadota</taxon>
        <taxon>Alphaproteobacteria</taxon>
        <taxon>Sphingomonadales</taxon>
        <taxon>Sphingomonadaceae</taxon>
        <taxon>Sphingomonas</taxon>
    </lineage>
</organism>
<dbReference type="Proteomes" id="UP000516105">
    <property type="component" value="Chromosome"/>
</dbReference>
<proteinExistence type="predicted"/>
<keyword evidence="2" id="KW-1185">Reference proteome</keyword>
<protein>
    <submittedName>
        <fullName evidence="1">Uncharacterized protein</fullName>
    </submittedName>
</protein>
<accession>A0ABX6T730</accession>
<evidence type="ECO:0000313" key="2">
    <source>
        <dbReference type="Proteomes" id="UP000516105"/>
    </source>
</evidence>
<dbReference type="RefSeq" id="WP_187708622.1">
    <property type="nucleotide sequence ID" value="NZ_CP060782.1"/>
</dbReference>
<gene>
    <name evidence="1" type="ORF">H9L14_14265</name>
</gene>
<evidence type="ECO:0000313" key="1">
    <source>
        <dbReference type="EMBL" id="QNP45667.1"/>
    </source>
</evidence>
<sequence>MNGAVESLASDLLYDAEDIAADAAQKWLIACRRRHDWQDLYPFDGSELQKAAYARVETEIREELLSLEAKLIESFSRLHRARSDIAIPHCPACWVEDKKQVKMRHERDHRYDRTDNDYSCPECGHCWSSVEGDRHVG</sequence>